<dbReference type="Gene3D" id="3.40.50.2300">
    <property type="match status" value="1"/>
</dbReference>
<protein>
    <submittedName>
        <fullName evidence="3">Response regulator</fullName>
    </submittedName>
</protein>
<dbReference type="SUPFAM" id="SSF52172">
    <property type="entry name" value="CheY-like"/>
    <property type="match status" value="1"/>
</dbReference>
<name>A0ABY5RZF9_9HYPH</name>
<accession>A0ABY5RZF9</accession>
<evidence type="ECO:0000256" key="1">
    <source>
        <dbReference type="PROSITE-ProRule" id="PRU00169"/>
    </source>
</evidence>
<reference evidence="3" key="1">
    <citation type="submission" date="2022-08" db="EMBL/GenBank/DDBJ databases">
        <title>Microvirga terrae sp. nov., isolated from soil.</title>
        <authorList>
            <person name="Kim K.H."/>
            <person name="Seo Y.L."/>
            <person name="Kim J.M."/>
            <person name="Lee J.K."/>
            <person name="Han D.M."/>
            <person name="Jeon C.O."/>
        </authorList>
    </citation>
    <scope>NUCLEOTIDE SEQUENCE</scope>
    <source>
        <strain evidence="3">R24</strain>
        <plasmid evidence="3">pR24_2</plasmid>
    </source>
</reference>
<evidence type="ECO:0000259" key="2">
    <source>
        <dbReference type="PROSITE" id="PS50110"/>
    </source>
</evidence>
<gene>
    <name evidence="3" type="ORF">HPT29_027880</name>
</gene>
<dbReference type="RefSeq" id="WP_173949742.1">
    <property type="nucleotide sequence ID" value="NZ_CP102847.1"/>
</dbReference>
<evidence type="ECO:0000313" key="3">
    <source>
        <dbReference type="EMBL" id="UVF22636.1"/>
    </source>
</evidence>
<keyword evidence="3" id="KW-0614">Plasmid</keyword>
<geneLocation type="plasmid" evidence="3 4">
    <name>pR24_2</name>
</geneLocation>
<evidence type="ECO:0000313" key="4">
    <source>
        <dbReference type="Proteomes" id="UP001017257"/>
    </source>
</evidence>
<organism evidence="3 4">
    <name type="scientific">Microvirga terrae</name>
    <dbReference type="NCBI Taxonomy" id="2740529"/>
    <lineage>
        <taxon>Bacteria</taxon>
        <taxon>Pseudomonadati</taxon>
        <taxon>Pseudomonadota</taxon>
        <taxon>Alphaproteobacteria</taxon>
        <taxon>Hyphomicrobiales</taxon>
        <taxon>Methylobacteriaceae</taxon>
        <taxon>Microvirga</taxon>
    </lineage>
</organism>
<dbReference type="InterPro" id="IPR011006">
    <property type="entry name" value="CheY-like_superfamily"/>
</dbReference>
<proteinExistence type="predicted"/>
<dbReference type="Proteomes" id="UP001017257">
    <property type="component" value="Plasmid pR24_2"/>
</dbReference>
<dbReference type="InterPro" id="IPR001789">
    <property type="entry name" value="Sig_transdc_resp-reg_receiver"/>
</dbReference>
<comment type="caution">
    <text evidence="1">Lacks conserved residue(s) required for the propagation of feature annotation.</text>
</comment>
<keyword evidence="4" id="KW-1185">Reference proteome</keyword>
<feature type="domain" description="Response regulatory" evidence="2">
    <location>
        <begin position="26"/>
        <end position="70"/>
    </location>
</feature>
<dbReference type="EMBL" id="CP102847">
    <property type="protein sequence ID" value="UVF22636.1"/>
    <property type="molecule type" value="Genomic_DNA"/>
</dbReference>
<sequence>MAVGDAINTCYTAADETVGAAWVRERILIIDANLADRERLTREFRAAGYDVAAVRTSEQALLLLRNWLSC</sequence>
<dbReference type="PROSITE" id="PS50110">
    <property type="entry name" value="RESPONSE_REGULATORY"/>
    <property type="match status" value="1"/>
</dbReference>